<dbReference type="CDD" id="cd03586">
    <property type="entry name" value="PolY_Pol_IV_kappa"/>
    <property type="match status" value="1"/>
</dbReference>
<dbReference type="PANTHER" id="PTHR11076:SF33">
    <property type="entry name" value="DNA POLYMERASE KAPPA"/>
    <property type="match status" value="1"/>
</dbReference>
<comment type="function">
    <text evidence="5 7">Poorly processive, error-prone DNA polymerase involved in untargeted mutagenesis. Copies undamaged DNA at stalled replication forks, which arise in vivo from mismatched or misaligned primer ends. These misaligned primers can be extended by PolIV. Exhibits no 3'-5' exonuclease (proofreading) activity. May be involved in translesional synthesis, in conjunction with the beta clamp from PolIII.</text>
</comment>
<evidence type="ECO:0000256" key="5">
    <source>
        <dbReference type="ARBA" id="ARBA00025589"/>
    </source>
</evidence>
<keyword evidence="7" id="KW-0234">DNA repair</keyword>
<dbReference type="NCBIfam" id="NF002677">
    <property type="entry name" value="PRK02406.1"/>
    <property type="match status" value="1"/>
</dbReference>
<evidence type="ECO:0000259" key="8">
    <source>
        <dbReference type="PROSITE" id="PS50173"/>
    </source>
</evidence>
<feature type="active site" evidence="7">
    <location>
        <position position="112"/>
    </location>
</feature>
<dbReference type="EMBL" id="JBHLWM010000008">
    <property type="protein sequence ID" value="MFC0243236.1"/>
    <property type="molecule type" value="Genomic_DNA"/>
</dbReference>
<keyword evidence="7" id="KW-0227">DNA damage</keyword>
<dbReference type="Gene3D" id="3.30.1490.100">
    <property type="entry name" value="DNA polymerase, Y-family, little finger domain"/>
    <property type="match status" value="1"/>
</dbReference>
<feature type="domain" description="UmuC" evidence="8">
    <location>
        <begin position="13"/>
        <end position="193"/>
    </location>
</feature>
<dbReference type="InterPro" id="IPR043128">
    <property type="entry name" value="Rev_trsase/Diguanyl_cyclase"/>
</dbReference>
<evidence type="ECO:0000313" key="9">
    <source>
        <dbReference type="EMBL" id="MFC0243236.1"/>
    </source>
</evidence>
<dbReference type="Pfam" id="PF11799">
    <property type="entry name" value="IMS_C"/>
    <property type="match status" value="1"/>
</dbReference>
<comment type="similarity">
    <text evidence="1 7">Belongs to the DNA polymerase type-Y family.</text>
</comment>
<dbReference type="SUPFAM" id="SSF56672">
    <property type="entry name" value="DNA/RNA polymerases"/>
    <property type="match status" value="1"/>
</dbReference>
<dbReference type="SUPFAM" id="SSF100879">
    <property type="entry name" value="Lesion bypass DNA polymerase (Y-family), little finger domain"/>
    <property type="match status" value="1"/>
</dbReference>
<gene>
    <name evidence="7 9" type="primary">dinB</name>
    <name evidence="9" type="ORF">ACFFJ6_22315</name>
</gene>
<keyword evidence="7" id="KW-0238">DNA-binding</keyword>
<dbReference type="InterPro" id="IPR043502">
    <property type="entry name" value="DNA/RNA_pol_sf"/>
</dbReference>
<comment type="subunit">
    <text evidence="2 7">Monomer.</text>
</comment>
<dbReference type="PANTHER" id="PTHR11076">
    <property type="entry name" value="DNA REPAIR POLYMERASE UMUC / TRANSFERASE FAMILY MEMBER"/>
    <property type="match status" value="1"/>
</dbReference>
<keyword evidence="7 9" id="KW-0808">Transferase</keyword>
<keyword evidence="7" id="KW-0460">Magnesium</keyword>
<dbReference type="Pfam" id="PF00817">
    <property type="entry name" value="IMS"/>
    <property type="match status" value="1"/>
</dbReference>
<evidence type="ECO:0000256" key="6">
    <source>
        <dbReference type="ARBA" id="ARBA00049244"/>
    </source>
</evidence>
<name>A0ABV6EYC1_9BRAD</name>
<dbReference type="InterPro" id="IPR017961">
    <property type="entry name" value="DNA_pol_Y-fam_little_finger"/>
</dbReference>
<protein>
    <recommendedName>
        <fullName evidence="7">DNA polymerase IV</fullName>
        <shortName evidence="7">Pol IV</shortName>
        <ecNumber evidence="7">2.7.7.7</ecNumber>
    </recommendedName>
</protein>
<proteinExistence type="inferred from homology"/>
<organism evidence="9 10">
    <name type="scientific">Rhodopseudomonas telluris</name>
    <dbReference type="NCBI Taxonomy" id="644215"/>
    <lineage>
        <taxon>Bacteria</taxon>
        <taxon>Pseudomonadati</taxon>
        <taxon>Pseudomonadota</taxon>
        <taxon>Alphaproteobacteria</taxon>
        <taxon>Hyphomicrobiales</taxon>
        <taxon>Nitrobacteraceae</taxon>
        <taxon>Rhodopseudomonas</taxon>
    </lineage>
</organism>
<feature type="binding site" evidence="7">
    <location>
        <position position="111"/>
    </location>
    <ligand>
        <name>Mg(2+)</name>
        <dbReference type="ChEBI" id="CHEBI:18420"/>
    </ligand>
</feature>
<comment type="catalytic activity">
    <reaction evidence="6 7">
        <text>DNA(n) + a 2'-deoxyribonucleoside 5'-triphosphate = DNA(n+1) + diphosphate</text>
        <dbReference type="Rhea" id="RHEA:22508"/>
        <dbReference type="Rhea" id="RHEA-COMP:17339"/>
        <dbReference type="Rhea" id="RHEA-COMP:17340"/>
        <dbReference type="ChEBI" id="CHEBI:33019"/>
        <dbReference type="ChEBI" id="CHEBI:61560"/>
        <dbReference type="ChEBI" id="CHEBI:173112"/>
        <dbReference type="EC" id="2.7.7.7"/>
    </reaction>
</comment>
<keyword evidence="7" id="KW-0235">DNA replication</keyword>
<sequence length="362" mass="39667">MTEPSTSAAHRKIIHVDMDAFYASVEQRDDPALRGKPVAVGGSRERGVVAAASYEARKFGVRSAMPSVTARRQCPDLIFVKPRFEVYKAISQQIREIFAEHTAIIEPLSLDEAYLDVTQNLQNIPLARDIALAIRAKIKEVTGLNASAGISYNKFLAKLASDHRKPNGQYVISPEMGPTFVESLPVGKFHGIGPATAAKFNALGIRTGQDIRNQTLEFLQGHFGKAGTYYYWISRGVDERPVRANRIRKSVGAENTFSSDLTSFEAMVAELQPLIDKVWGHCERTGNRGRTVTLKIKFSDFEIVSRSRTLASPVSSRAALTTRSVGLLEAAMPLPKPVRLLGVSLSSLQSEDGAEPQFGLPL</sequence>
<comment type="cofactor">
    <cofactor evidence="7">
        <name>Mg(2+)</name>
        <dbReference type="ChEBI" id="CHEBI:18420"/>
    </cofactor>
    <text evidence="7">Binds 2 magnesium ions per subunit.</text>
</comment>
<dbReference type="InterPro" id="IPR050116">
    <property type="entry name" value="DNA_polymerase-Y"/>
</dbReference>
<dbReference type="Gene3D" id="3.40.1170.60">
    <property type="match status" value="1"/>
</dbReference>
<keyword evidence="4 7" id="KW-0239">DNA-directed DNA polymerase</keyword>
<feature type="site" description="Substrate discrimination" evidence="7">
    <location>
        <position position="22"/>
    </location>
</feature>
<keyword evidence="7 9" id="KW-0548">Nucleotidyltransferase</keyword>
<dbReference type="InterPro" id="IPR024728">
    <property type="entry name" value="PolY_HhH_motif"/>
</dbReference>
<dbReference type="InterPro" id="IPR001126">
    <property type="entry name" value="UmuC"/>
</dbReference>
<keyword evidence="3 7" id="KW-0515">Mutator protein</keyword>
<evidence type="ECO:0000256" key="1">
    <source>
        <dbReference type="ARBA" id="ARBA00010945"/>
    </source>
</evidence>
<keyword evidence="7" id="KW-0479">Metal-binding</keyword>
<dbReference type="Gene3D" id="3.30.70.270">
    <property type="match status" value="1"/>
</dbReference>
<evidence type="ECO:0000313" key="10">
    <source>
        <dbReference type="Proteomes" id="UP001589775"/>
    </source>
</evidence>
<reference evidence="9 10" key="1">
    <citation type="submission" date="2024-09" db="EMBL/GenBank/DDBJ databases">
        <authorList>
            <person name="Sun Q."/>
            <person name="Mori K."/>
        </authorList>
    </citation>
    <scope>NUCLEOTIDE SEQUENCE [LARGE SCALE GENOMIC DNA]</scope>
    <source>
        <strain evidence="9 10">KCTC 23279</strain>
    </source>
</reference>
<evidence type="ECO:0000256" key="4">
    <source>
        <dbReference type="ARBA" id="ARBA00022932"/>
    </source>
</evidence>
<comment type="caution">
    <text evidence="9">The sequence shown here is derived from an EMBL/GenBank/DDBJ whole genome shotgun (WGS) entry which is preliminary data.</text>
</comment>
<dbReference type="RefSeq" id="WP_378391941.1">
    <property type="nucleotide sequence ID" value="NZ_JBHLWM010000008.1"/>
</dbReference>
<dbReference type="InterPro" id="IPR036775">
    <property type="entry name" value="DNA_pol_Y-fam_lit_finger_sf"/>
</dbReference>
<dbReference type="InterPro" id="IPR022880">
    <property type="entry name" value="DNApol_IV"/>
</dbReference>
<evidence type="ECO:0000256" key="2">
    <source>
        <dbReference type="ARBA" id="ARBA00011245"/>
    </source>
</evidence>
<dbReference type="GO" id="GO:0003887">
    <property type="term" value="F:DNA-directed DNA polymerase activity"/>
    <property type="evidence" value="ECO:0007669"/>
    <property type="project" value="UniProtKB-EC"/>
</dbReference>
<comment type="subcellular location">
    <subcellularLocation>
        <location evidence="7">Cytoplasm</location>
    </subcellularLocation>
</comment>
<dbReference type="Gene3D" id="1.10.150.20">
    <property type="entry name" value="5' to 3' exonuclease, C-terminal subdomain"/>
    <property type="match status" value="1"/>
</dbReference>
<dbReference type="Proteomes" id="UP001589775">
    <property type="component" value="Unassembled WGS sequence"/>
</dbReference>
<evidence type="ECO:0000256" key="3">
    <source>
        <dbReference type="ARBA" id="ARBA00022457"/>
    </source>
</evidence>
<evidence type="ECO:0000256" key="7">
    <source>
        <dbReference type="HAMAP-Rule" id="MF_01113"/>
    </source>
</evidence>
<accession>A0ABV6EYC1</accession>
<keyword evidence="7" id="KW-0963">Cytoplasm</keyword>
<keyword evidence="10" id="KW-1185">Reference proteome</keyword>
<feature type="binding site" evidence="7">
    <location>
        <position position="17"/>
    </location>
    <ligand>
        <name>Mg(2+)</name>
        <dbReference type="ChEBI" id="CHEBI:18420"/>
    </ligand>
</feature>
<dbReference type="HAMAP" id="MF_01113">
    <property type="entry name" value="DNApol_IV"/>
    <property type="match status" value="1"/>
</dbReference>
<dbReference type="Pfam" id="PF11798">
    <property type="entry name" value="IMS_HHH"/>
    <property type="match status" value="1"/>
</dbReference>
<dbReference type="PROSITE" id="PS50173">
    <property type="entry name" value="UMUC"/>
    <property type="match status" value="1"/>
</dbReference>
<dbReference type="EC" id="2.7.7.7" evidence="7"/>